<gene>
    <name evidence="6" type="primary">minC</name>
    <name evidence="9" type="ORF">ST1E_0941</name>
</gene>
<feature type="domain" description="Septum formation inhibitor MinC N-terminal" evidence="8">
    <location>
        <begin position="11"/>
        <end position="76"/>
    </location>
</feature>
<organism evidence="9 10">
    <name type="scientific">Candidatus Kinetoplastidibacterium galati TCC219</name>
    <dbReference type="NCBI Taxonomy" id="1208921"/>
    <lineage>
        <taxon>Bacteria</taxon>
        <taxon>Pseudomonadati</taxon>
        <taxon>Pseudomonadota</taxon>
        <taxon>Betaproteobacteria</taxon>
        <taxon>Candidatus Kinetoplastidibacterium</taxon>
    </lineage>
</organism>
<dbReference type="InterPro" id="IPR016098">
    <property type="entry name" value="CAP/MinC_C"/>
</dbReference>
<accession>M1LYW9</accession>
<comment type="function">
    <text evidence="5 6">Cell division inhibitor that blocks the formation of polar Z ring septums. Rapidly oscillates between the poles of the cell to destabilize FtsZ filaments that have formed before they mature into polar Z rings. Prevents FtsZ polymerization.</text>
</comment>
<dbReference type="eggNOG" id="COG0850">
    <property type="taxonomic scope" value="Bacteria"/>
</dbReference>
<dbReference type="Proteomes" id="UP000011658">
    <property type="component" value="Chromosome"/>
</dbReference>
<dbReference type="EMBL" id="CP003806">
    <property type="protein sequence ID" value="AGF49246.1"/>
    <property type="molecule type" value="Genomic_DNA"/>
</dbReference>
<proteinExistence type="inferred from homology"/>
<dbReference type="OrthoDB" id="9794530at2"/>
<dbReference type="SUPFAM" id="SSF63848">
    <property type="entry name" value="Cell-division inhibitor MinC, C-terminal domain"/>
    <property type="match status" value="1"/>
</dbReference>
<evidence type="ECO:0000256" key="3">
    <source>
        <dbReference type="ARBA" id="ARBA00023210"/>
    </source>
</evidence>
<dbReference type="NCBIfam" id="TIGR01222">
    <property type="entry name" value="minC"/>
    <property type="match status" value="1"/>
</dbReference>
<name>M1LYW9_9PROT</name>
<dbReference type="PANTHER" id="PTHR34108">
    <property type="entry name" value="SEPTUM SITE-DETERMINING PROTEIN MINC"/>
    <property type="match status" value="1"/>
</dbReference>
<dbReference type="STRING" id="1208921.ST1E_0941"/>
<dbReference type="InterPro" id="IPR013033">
    <property type="entry name" value="MinC"/>
</dbReference>
<dbReference type="InterPro" id="IPR007874">
    <property type="entry name" value="MinC_N"/>
</dbReference>
<evidence type="ECO:0000259" key="8">
    <source>
        <dbReference type="Pfam" id="PF05209"/>
    </source>
</evidence>
<evidence type="ECO:0000313" key="10">
    <source>
        <dbReference type="Proteomes" id="UP000011658"/>
    </source>
</evidence>
<dbReference type="Pfam" id="PF05209">
    <property type="entry name" value="MinC_N"/>
    <property type="match status" value="1"/>
</dbReference>
<evidence type="ECO:0000313" key="9">
    <source>
        <dbReference type="EMBL" id="AGF49246.1"/>
    </source>
</evidence>
<keyword evidence="10" id="KW-1185">Reference proteome</keyword>
<evidence type="ECO:0000256" key="5">
    <source>
        <dbReference type="ARBA" id="ARBA00025606"/>
    </source>
</evidence>
<evidence type="ECO:0000256" key="4">
    <source>
        <dbReference type="ARBA" id="ARBA00023306"/>
    </source>
</evidence>
<dbReference type="Gene3D" id="2.160.20.70">
    <property type="match status" value="1"/>
</dbReference>
<dbReference type="PATRIC" id="fig|1208921.3.peg.538"/>
<dbReference type="HOGENOM" id="CLU_067812_0_0_4"/>
<feature type="domain" description="Septum formation inhibitor MinC C-terminal" evidence="7">
    <location>
        <begin position="126"/>
        <end position="226"/>
    </location>
</feature>
<keyword evidence="3 6" id="KW-0717">Septation</keyword>
<dbReference type="Gene3D" id="3.30.70.260">
    <property type="match status" value="1"/>
</dbReference>
<dbReference type="PANTHER" id="PTHR34108:SF1">
    <property type="entry name" value="SEPTUM SITE-DETERMINING PROTEIN MINC"/>
    <property type="match status" value="1"/>
</dbReference>
<evidence type="ECO:0000259" key="7">
    <source>
        <dbReference type="Pfam" id="PF03775"/>
    </source>
</evidence>
<evidence type="ECO:0000256" key="6">
    <source>
        <dbReference type="HAMAP-Rule" id="MF_00267"/>
    </source>
</evidence>
<dbReference type="GO" id="GO:0000917">
    <property type="term" value="P:division septum assembly"/>
    <property type="evidence" value="ECO:0007669"/>
    <property type="project" value="UniProtKB-KW"/>
</dbReference>
<dbReference type="AlphaFoldDB" id="M1LYW9"/>
<protein>
    <recommendedName>
        <fullName evidence="6">Probable septum site-determining protein MinC</fullName>
    </recommendedName>
</protein>
<reference evidence="9 10" key="1">
    <citation type="journal article" date="2013" name="Genome Biol. Evol.">
        <title>Genome evolution and phylogenomic analysis of candidatus kinetoplastibacterium, the betaproteobacterial endosymbionts of strigomonas and angomonas.</title>
        <authorList>
            <person name="Alves J.M."/>
            <person name="Serrano M.G."/>
            <person name="Maia da Silva F."/>
            <person name="Voegtly L.J."/>
            <person name="Matveyev A.V."/>
            <person name="Teixeira M.M."/>
            <person name="Camargo E.P."/>
            <person name="Buck G.A."/>
        </authorList>
    </citation>
    <scope>NUCLEOTIDE SEQUENCE [LARGE SCALE GENOMIC DNA]</scope>
    <source>
        <strain evidence="9 10">TCC219</strain>
    </source>
</reference>
<dbReference type="GO" id="GO:0000902">
    <property type="term" value="P:cell morphogenesis"/>
    <property type="evidence" value="ECO:0007669"/>
    <property type="project" value="InterPro"/>
</dbReference>
<dbReference type="RefSeq" id="WP_015389730.1">
    <property type="nucleotide sequence ID" value="NC_020284.1"/>
</dbReference>
<dbReference type="KEGG" id="kga:ST1E_0941"/>
<dbReference type="GO" id="GO:0051302">
    <property type="term" value="P:regulation of cell division"/>
    <property type="evidence" value="ECO:0007669"/>
    <property type="project" value="InterPro"/>
</dbReference>
<dbReference type="InterPro" id="IPR036145">
    <property type="entry name" value="MinC_C_sf"/>
</dbReference>
<dbReference type="HAMAP" id="MF_00267">
    <property type="entry name" value="MinC"/>
    <property type="match status" value="1"/>
</dbReference>
<dbReference type="Pfam" id="PF03775">
    <property type="entry name" value="MinC_C"/>
    <property type="match status" value="1"/>
</dbReference>
<keyword evidence="2 6" id="KW-0132">Cell division</keyword>
<keyword evidence="4 6" id="KW-0131">Cell cycle</keyword>
<dbReference type="GO" id="GO:1901891">
    <property type="term" value="P:regulation of cell septum assembly"/>
    <property type="evidence" value="ECO:0007669"/>
    <property type="project" value="InterPro"/>
</dbReference>
<dbReference type="InterPro" id="IPR005526">
    <property type="entry name" value="Septum_form_inhib_MinC_C"/>
</dbReference>
<evidence type="ECO:0000256" key="2">
    <source>
        <dbReference type="ARBA" id="ARBA00022618"/>
    </source>
</evidence>
<comment type="subunit">
    <text evidence="6">Interacts with MinD and FtsZ.</text>
</comment>
<evidence type="ECO:0000256" key="1">
    <source>
        <dbReference type="ARBA" id="ARBA00006291"/>
    </source>
</evidence>
<comment type="similarity">
    <text evidence="1 6">Belongs to the MinC family.</text>
</comment>
<sequence>MITKPSKIDCKSANIIAPKLILQDSNDDLYISIKTYLENSGDFFKNEYIIIDVSLLTESLNWNVLIDILKKHNINILGVLANGDNLLSALNIGLINLSSNRESINYSSGSDFNKKIENRKFEPLLVDKPLRSGQKIYANNTDLIVIGVVSPGAEIIADGNIHVYGPLRGKAIAGANGNTDSRIFTTQFDAELLAIAGIYKIFDNNINGDMYNKKLFAKLHNEKISIKLL</sequence>